<feature type="compositionally biased region" description="Polar residues" evidence="16">
    <location>
        <begin position="1962"/>
        <end position="1993"/>
    </location>
</feature>
<keyword evidence="11" id="KW-0067">ATP-binding</keyword>
<dbReference type="Gene3D" id="1.10.8.60">
    <property type="match status" value="2"/>
</dbReference>
<dbReference type="InterPro" id="IPR027417">
    <property type="entry name" value="P-loop_NTPase"/>
</dbReference>
<evidence type="ECO:0000256" key="11">
    <source>
        <dbReference type="ARBA" id="ARBA00022840"/>
    </source>
</evidence>
<dbReference type="GO" id="GO:0005524">
    <property type="term" value="F:ATP binding"/>
    <property type="evidence" value="ECO:0007669"/>
    <property type="project" value="UniProtKB-KW"/>
</dbReference>
<evidence type="ECO:0000256" key="14">
    <source>
        <dbReference type="ARBA" id="ARBA00023049"/>
    </source>
</evidence>
<dbReference type="Pfam" id="PF01434">
    <property type="entry name" value="Peptidase_M41"/>
    <property type="match status" value="1"/>
</dbReference>
<feature type="region of interest" description="Disordered" evidence="16">
    <location>
        <begin position="1165"/>
        <end position="1332"/>
    </location>
</feature>
<feature type="compositionally biased region" description="Acidic residues" evidence="16">
    <location>
        <begin position="894"/>
        <end position="906"/>
    </location>
</feature>
<dbReference type="Pfam" id="PF00004">
    <property type="entry name" value="AAA"/>
    <property type="match status" value="1"/>
</dbReference>
<keyword evidence="10" id="KW-0862">Zinc</keyword>
<dbReference type="GO" id="GO:0004222">
    <property type="term" value="F:metalloendopeptidase activity"/>
    <property type="evidence" value="ECO:0007669"/>
    <property type="project" value="InterPro"/>
</dbReference>
<organism evidence="19 20">
    <name type="scientific">Cystoisospora suis</name>
    <dbReference type="NCBI Taxonomy" id="483139"/>
    <lineage>
        <taxon>Eukaryota</taxon>
        <taxon>Sar</taxon>
        <taxon>Alveolata</taxon>
        <taxon>Apicomplexa</taxon>
        <taxon>Conoidasida</taxon>
        <taxon>Coccidia</taxon>
        <taxon>Eucoccidiorida</taxon>
        <taxon>Eimeriorina</taxon>
        <taxon>Sarcocystidae</taxon>
        <taxon>Cystoisospora</taxon>
    </lineage>
</organism>
<dbReference type="CDD" id="cd19501">
    <property type="entry name" value="RecA-like_FtsH"/>
    <property type="match status" value="1"/>
</dbReference>
<evidence type="ECO:0000256" key="7">
    <source>
        <dbReference type="ARBA" id="ARBA00022723"/>
    </source>
</evidence>
<evidence type="ECO:0000256" key="16">
    <source>
        <dbReference type="SAM" id="MobiDB-lite"/>
    </source>
</evidence>
<feature type="compositionally biased region" description="Polar residues" evidence="16">
    <location>
        <begin position="802"/>
        <end position="811"/>
    </location>
</feature>
<feature type="compositionally biased region" description="Basic residues" evidence="16">
    <location>
        <begin position="70"/>
        <end position="85"/>
    </location>
</feature>
<evidence type="ECO:0000256" key="4">
    <source>
        <dbReference type="ARBA" id="ARBA00010550"/>
    </source>
</evidence>
<feature type="compositionally biased region" description="Basic and acidic residues" evidence="16">
    <location>
        <begin position="1311"/>
        <end position="1332"/>
    </location>
</feature>
<evidence type="ECO:0000256" key="17">
    <source>
        <dbReference type="SAM" id="Phobius"/>
    </source>
</evidence>
<feature type="compositionally biased region" description="Polar residues" evidence="16">
    <location>
        <begin position="1654"/>
        <end position="1668"/>
    </location>
</feature>
<feature type="compositionally biased region" description="Basic and acidic residues" evidence="16">
    <location>
        <begin position="156"/>
        <end position="221"/>
    </location>
</feature>
<evidence type="ECO:0000256" key="5">
    <source>
        <dbReference type="ARBA" id="ARBA00022670"/>
    </source>
</evidence>
<dbReference type="FunFam" id="1.20.58.760:FF:000001">
    <property type="entry name" value="ATP-dependent zinc metalloprotease FtsH"/>
    <property type="match status" value="1"/>
</dbReference>
<evidence type="ECO:0000256" key="15">
    <source>
        <dbReference type="ARBA" id="ARBA00023136"/>
    </source>
</evidence>
<feature type="compositionally biased region" description="Basic and acidic residues" evidence="16">
    <location>
        <begin position="566"/>
        <end position="580"/>
    </location>
</feature>
<keyword evidence="20" id="KW-1185">Reference proteome</keyword>
<gene>
    <name evidence="19" type="ORF">CSUI_004249</name>
</gene>
<evidence type="ECO:0000256" key="10">
    <source>
        <dbReference type="ARBA" id="ARBA00022833"/>
    </source>
</evidence>
<dbReference type="RefSeq" id="XP_067923584.1">
    <property type="nucleotide sequence ID" value="XM_068064442.1"/>
</dbReference>
<feature type="compositionally biased region" description="Basic and acidic residues" evidence="16">
    <location>
        <begin position="1283"/>
        <end position="1302"/>
    </location>
</feature>
<keyword evidence="9" id="KW-0378">Hydrolase</keyword>
<feature type="compositionally biased region" description="Basic and acidic residues" evidence="16">
    <location>
        <begin position="1200"/>
        <end position="1213"/>
    </location>
</feature>
<feature type="compositionally biased region" description="Polar residues" evidence="16">
    <location>
        <begin position="1714"/>
        <end position="1730"/>
    </location>
</feature>
<feature type="region of interest" description="Disordered" evidence="16">
    <location>
        <begin position="1642"/>
        <end position="2023"/>
    </location>
</feature>
<dbReference type="Gene3D" id="3.40.50.300">
    <property type="entry name" value="P-loop containing nucleotide triphosphate hydrolases"/>
    <property type="match status" value="1"/>
</dbReference>
<feature type="compositionally biased region" description="Basic and acidic residues" evidence="16">
    <location>
        <begin position="1915"/>
        <end position="1937"/>
    </location>
</feature>
<dbReference type="EMBL" id="MIGC01001953">
    <property type="protein sequence ID" value="PHJ21905.1"/>
    <property type="molecule type" value="Genomic_DNA"/>
</dbReference>
<protein>
    <submittedName>
        <fullName evidence="19">Membrane protein 1</fullName>
    </submittedName>
</protein>
<keyword evidence="8" id="KW-0547">Nucleotide-binding</keyword>
<feature type="compositionally biased region" description="Polar residues" evidence="16">
    <location>
        <begin position="716"/>
        <end position="725"/>
    </location>
</feature>
<feature type="compositionally biased region" description="Low complexity" evidence="16">
    <location>
        <begin position="766"/>
        <end position="791"/>
    </location>
</feature>
<comment type="caution">
    <text evidence="19">The sequence shown here is derived from an EMBL/GenBank/DDBJ whole genome shotgun (WGS) entry which is preliminary data.</text>
</comment>
<dbReference type="SUPFAM" id="SSF52540">
    <property type="entry name" value="P-loop containing nucleoside triphosphate hydrolases"/>
    <property type="match status" value="2"/>
</dbReference>
<feature type="compositionally biased region" description="Polar residues" evidence="16">
    <location>
        <begin position="375"/>
        <end position="396"/>
    </location>
</feature>
<feature type="region of interest" description="Disordered" evidence="16">
    <location>
        <begin position="887"/>
        <end position="967"/>
    </location>
</feature>
<reference evidence="19 20" key="1">
    <citation type="journal article" date="2017" name="Int. J. Parasitol.">
        <title>The genome of the protozoan parasite Cystoisospora suis and a reverse vaccinology approach to identify vaccine candidates.</title>
        <authorList>
            <person name="Palmieri N."/>
            <person name="Shrestha A."/>
            <person name="Ruttkowski B."/>
            <person name="Beck T."/>
            <person name="Vogl C."/>
            <person name="Tomley F."/>
            <person name="Blake D.P."/>
            <person name="Joachim A."/>
        </authorList>
    </citation>
    <scope>NUCLEOTIDE SEQUENCE [LARGE SCALE GENOMIC DNA]</scope>
    <source>
        <strain evidence="19 20">Wien I</strain>
    </source>
</reference>
<dbReference type="GO" id="GO:0016887">
    <property type="term" value="F:ATP hydrolysis activity"/>
    <property type="evidence" value="ECO:0007669"/>
    <property type="project" value="InterPro"/>
</dbReference>
<keyword evidence="14" id="KW-0482">Metalloprotease</keyword>
<dbReference type="FunFam" id="3.40.50.300:FF:000277">
    <property type="entry name" value="ATP-dependent zinc metalloprotease FtsH"/>
    <property type="match status" value="1"/>
</dbReference>
<comment type="cofactor">
    <cofactor evidence="1">
        <name>Zn(2+)</name>
        <dbReference type="ChEBI" id="CHEBI:29105"/>
    </cofactor>
</comment>
<evidence type="ECO:0000256" key="9">
    <source>
        <dbReference type="ARBA" id="ARBA00022801"/>
    </source>
</evidence>
<feature type="region of interest" description="Disordered" evidence="16">
    <location>
        <begin position="707"/>
        <end position="736"/>
    </location>
</feature>
<feature type="compositionally biased region" description="Basic and acidic residues" evidence="16">
    <location>
        <begin position="1256"/>
        <end position="1266"/>
    </location>
</feature>
<dbReference type="Gene3D" id="1.20.58.760">
    <property type="entry name" value="Peptidase M41"/>
    <property type="match status" value="1"/>
</dbReference>
<dbReference type="InterPro" id="IPR000642">
    <property type="entry name" value="Peptidase_M41"/>
</dbReference>
<feature type="compositionally biased region" description="Polar residues" evidence="16">
    <location>
        <begin position="939"/>
        <end position="954"/>
    </location>
</feature>
<feature type="compositionally biased region" description="Basic and acidic residues" evidence="16">
    <location>
        <begin position="341"/>
        <end position="358"/>
    </location>
</feature>
<feature type="compositionally biased region" description="Basic and acidic residues" evidence="16">
    <location>
        <begin position="1220"/>
        <end position="1245"/>
    </location>
</feature>
<dbReference type="InterPro" id="IPR037219">
    <property type="entry name" value="Peptidase_M41-like"/>
</dbReference>
<keyword evidence="6 17" id="KW-0812">Transmembrane</keyword>
<feature type="compositionally biased region" description="Basic and acidic residues" evidence="16">
    <location>
        <begin position="1884"/>
        <end position="1897"/>
    </location>
</feature>
<dbReference type="Proteomes" id="UP000221165">
    <property type="component" value="Unassembled WGS sequence"/>
</dbReference>
<feature type="region of interest" description="Disordered" evidence="16">
    <location>
        <begin position="766"/>
        <end position="840"/>
    </location>
</feature>
<feature type="domain" description="AAA+ ATPase" evidence="18">
    <location>
        <begin position="1001"/>
        <end position="1142"/>
    </location>
</feature>
<feature type="compositionally biased region" description="Basic and acidic residues" evidence="16">
    <location>
        <begin position="1783"/>
        <end position="1792"/>
    </location>
</feature>
<feature type="compositionally biased region" description="Low complexity" evidence="16">
    <location>
        <begin position="10"/>
        <end position="20"/>
    </location>
</feature>
<feature type="compositionally biased region" description="Basic and acidic residues" evidence="16">
    <location>
        <begin position="1669"/>
        <end position="1699"/>
    </location>
</feature>
<feature type="compositionally biased region" description="Basic and acidic residues" evidence="16">
    <location>
        <begin position="813"/>
        <end position="824"/>
    </location>
</feature>
<feature type="compositionally biased region" description="Low complexity" evidence="16">
    <location>
        <begin position="40"/>
        <end position="64"/>
    </location>
</feature>
<comment type="subcellular location">
    <subcellularLocation>
        <location evidence="2">Membrane</location>
        <topology evidence="2">Multi-pass membrane protein</topology>
    </subcellularLocation>
</comment>
<dbReference type="OrthoDB" id="1413014at2759"/>
<evidence type="ECO:0000313" key="19">
    <source>
        <dbReference type="EMBL" id="PHJ21905.1"/>
    </source>
</evidence>
<proteinExistence type="inferred from homology"/>
<keyword evidence="7" id="KW-0479">Metal-binding</keyword>
<accession>A0A2C6L1N4</accession>
<dbReference type="SMART" id="SM00382">
    <property type="entry name" value="AAA"/>
    <property type="match status" value="1"/>
</dbReference>
<dbReference type="PROSITE" id="PS00674">
    <property type="entry name" value="AAA"/>
    <property type="match status" value="1"/>
</dbReference>
<feature type="compositionally biased region" description="Low complexity" evidence="16">
    <location>
        <begin position="605"/>
        <end position="620"/>
    </location>
</feature>
<evidence type="ECO:0000256" key="6">
    <source>
        <dbReference type="ARBA" id="ARBA00022692"/>
    </source>
</evidence>
<dbReference type="InterPro" id="IPR041569">
    <property type="entry name" value="AAA_lid_3"/>
</dbReference>
<name>A0A2C6L1N4_9APIC</name>
<evidence type="ECO:0000256" key="13">
    <source>
        <dbReference type="ARBA" id="ARBA00022989"/>
    </source>
</evidence>
<comment type="similarity">
    <text evidence="3">In the C-terminal section; belongs to the peptidase M41 family.</text>
</comment>
<dbReference type="InterPro" id="IPR003959">
    <property type="entry name" value="ATPase_AAA_core"/>
</dbReference>
<feature type="compositionally biased region" description="Basic and acidic residues" evidence="16">
    <location>
        <begin position="1731"/>
        <end position="1772"/>
    </location>
</feature>
<keyword evidence="5" id="KW-0645">Protease</keyword>
<evidence type="ECO:0000256" key="3">
    <source>
        <dbReference type="ARBA" id="ARBA00010044"/>
    </source>
</evidence>
<feature type="compositionally biased region" description="Gly residues" evidence="16">
    <location>
        <begin position="657"/>
        <end position="670"/>
    </location>
</feature>
<evidence type="ECO:0000256" key="8">
    <source>
        <dbReference type="ARBA" id="ARBA00022741"/>
    </source>
</evidence>
<dbReference type="GO" id="GO:0004176">
    <property type="term" value="F:ATP-dependent peptidase activity"/>
    <property type="evidence" value="ECO:0007669"/>
    <property type="project" value="InterPro"/>
</dbReference>
<feature type="compositionally biased region" description="Low complexity" evidence="16">
    <location>
        <begin position="87"/>
        <end position="124"/>
    </location>
</feature>
<keyword evidence="13 17" id="KW-1133">Transmembrane helix</keyword>
<dbReference type="SUPFAM" id="SSF140990">
    <property type="entry name" value="FtsH protease domain-like"/>
    <property type="match status" value="1"/>
</dbReference>
<dbReference type="GeneID" id="94427653"/>
<feature type="compositionally biased region" description="Polar residues" evidence="16">
    <location>
        <begin position="1269"/>
        <end position="1280"/>
    </location>
</feature>
<comment type="similarity">
    <text evidence="4">In the N-terminal section; belongs to the AAA ATPase family.</text>
</comment>
<dbReference type="VEuPathDB" id="ToxoDB:CSUI_004249"/>
<evidence type="ECO:0000256" key="1">
    <source>
        <dbReference type="ARBA" id="ARBA00001947"/>
    </source>
</evidence>
<evidence type="ECO:0000256" key="12">
    <source>
        <dbReference type="ARBA" id="ARBA00022946"/>
    </source>
</evidence>
<dbReference type="InterPro" id="IPR003593">
    <property type="entry name" value="AAA+_ATPase"/>
</dbReference>
<dbReference type="Pfam" id="PF17862">
    <property type="entry name" value="AAA_lid_3"/>
    <property type="match status" value="1"/>
</dbReference>
<dbReference type="GO" id="GO:0006508">
    <property type="term" value="P:proteolysis"/>
    <property type="evidence" value="ECO:0007669"/>
    <property type="project" value="UniProtKB-KW"/>
</dbReference>
<evidence type="ECO:0000313" key="20">
    <source>
        <dbReference type="Proteomes" id="UP000221165"/>
    </source>
</evidence>
<keyword evidence="12" id="KW-0809">Transit peptide</keyword>
<dbReference type="GO" id="GO:0005739">
    <property type="term" value="C:mitochondrion"/>
    <property type="evidence" value="ECO:0007669"/>
    <property type="project" value="TreeGrafter"/>
</dbReference>
<dbReference type="PANTHER" id="PTHR23076:SF97">
    <property type="entry name" value="ATP-DEPENDENT ZINC METALLOPROTEASE YME1L1"/>
    <property type="match status" value="1"/>
</dbReference>
<sequence>MNSQGKRNNPFPSSSASSPSPHEEEGHGPIPSHSRSAMNTSSKTSTATPTATPRNQRNINRNPQTSSRKSATRKASTRGGGHHPKNSSLSSSSPTLKKAVSSSPKKSSPSSAAPYESSSSSSSSSDRKTDRERAGKTSPGVDQSQRGKRSSSSSRGGEEGKGDKSGGGVDRSRQEEISREAFVEKDKEKDVAERGDRTTARRLDKEDSGGEERKEKGVSIREEEEEEGQEGDSKEFFSPSTSGKESADLSPSIEGEAAKEIGVSSSSPFEKEKEPQGVVPVVTDSDDKIENIPSPGAGGVHTPCLTVQTVDGPSSKEAGADLEQPEKSRFQDQSSFLSPSGEKDCSTVSFHPEEKASEGEGGGGGVFSSLAVVSPSRSGTVPTSGDGPSSETITKTSSAPLLPSSFSFDIENKKEVTSPHRLSSPRRRTLSNILYDPSSSFSPVKETIFHSSLSPKSLEEEGEKGRHYLSSSTSSILHSPPHCYTYPSSQHQEHITLSSILSFAPPPIPPPFFTPIPLTMSIQQQQHDFPRGTGGGGFSNSRRPPPSPTSSSSQSPAFPPQGPKSHMHEAPDENRRKQLEEGAGIGGDREQQQQQQGGGGAGGPSTSASSSRHSNYSSFFEGGGGGSSALHHSPPNHNKSELLTRKASLTNSPNYSGSGGYTPGQSGGGSGNFMFSSSSAYSSLEAHHRALGSVGYDESISYKSHAKAAGGEGRSGHQQRGNTATAPGGRASSYENISGVCTSRGVQQQTIDNTYNNTLHQAGGSSILSSQQQYSSSSYSATTPRQPIPQGQRGGGERGTRDSSYGGTATLSRRREEGKDEKKLGRGAIGNRSSQGAGGGRTTMRAVVLILIGVCIGLAIWPVFVSFLTFRLLSLFQELTGEGGDYYSHHNQDEYQDGFDDEDESLDPSSPKAPPPSSYDRQLMNQRRNHTDPSPHQHPPNQTKRPGPGENTSMIPPPPPPTAPPLTFADLAGLTEAKTELQEVVEFLKDPSKFERLGARLPKGVLLVGPPGTGKTALARAVATEAGVPYFYASGSEFVEIYVGQGARRVRGLFAYARHHSPCIVFLDELDAVGGRRQASLGPGAGNREHDQTLNQLLVEMDGFNQTNRIVVLAATNRVDTLDPALLRPGRFDRIVHVSLPDVAAREQILQKYLLRVPVVPQSSISTSEANLGGESLPSEGGSGDKPKAIMKSSSLSQAEKGERSSLIERKSSVESSSPLEKKTSSQGELIKKRQENDKKVEKNAGEPSSSSVSSDNKKEAKKQDEELSGQQYHKASSPQRGKGGDEEKKREGVKLPKETGKGGHQGGLMSEDRETGDGEKKEEEMKKKESAKVLTPIHKELAKKIAKITPGFSGAELENLVNEAALLAARANKEIVTLHELQEARDKVTMGPARRSRVMSVWQKQLTAYHEAGHAIIAFYLQPYADPIHKATIVSRGSALGFVEQVPLEDRYGHGVAQLEARLCVCMGGRVAERLIFGRDALSNGASSDIETATRMAYVMVTEWGMSEKLGPLSYKVHGRSRRAFISSETANLVEEEVKQLVLTAERKAEKLLRKHRRQLKAVAMELLERETLSGEEISDLLDPSGSYRRKIDKLRARMQQGEQPNWFQRLVVRVKRAFDWMFLPKDQTELAVETALAEEEELESKKKTGSSGSTNIGNDKTNNSDDSSTKMEQSDKISEKTETQKRNDGGSGGRDDSDGNNSGGAGGRSDVSRSIGSERATSSTSSKIPSKDKKESSDRQKDERRNVNKAETKKEEPYGGRTSGNRDGKSVENMTSSSDRVASEDGKQPRCDGQGSPRKNADGSASRDDTCGPSRDHSEAQEDLRDLILGSEDDVDSHSYLVNDEEDPHHSSHGMMIGDVFIPVHRESGESVEPPRYATLARHADNERRKFEDLLNSRSLESQRDVGYPSWGEEEHGETRSSLMHETRQKVRPHDNSGVSTLEEDSVNSHGTDPKRSVQDNDASTETTDVGSEILSSSDPKTTLKKTSSQCETRKNPPEVMKQVGQSGSKGDARKRVQRQWQLTPWGMGLVTVTRDTE</sequence>
<dbReference type="GO" id="GO:0046872">
    <property type="term" value="F:metal ion binding"/>
    <property type="evidence" value="ECO:0007669"/>
    <property type="project" value="UniProtKB-KW"/>
</dbReference>
<keyword evidence="15 17" id="KW-0472">Membrane</keyword>
<evidence type="ECO:0000256" key="2">
    <source>
        <dbReference type="ARBA" id="ARBA00004141"/>
    </source>
</evidence>
<feature type="compositionally biased region" description="Pro residues" evidence="16">
    <location>
        <begin position="955"/>
        <end position="964"/>
    </location>
</feature>
<dbReference type="InterPro" id="IPR003960">
    <property type="entry name" value="ATPase_AAA_CS"/>
</dbReference>
<evidence type="ECO:0000259" key="18">
    <source>
        <dbReference type="SMART" id="SM00382"/>
    </source>
</evidence>
<feature type="compositionally biased region" description="Basic and acidic residues" evidence="16">
    <location>
        <begin position="1801"/>
        <end position="1828"/>
    </location>
</feature>
<feature type="transmembrane region" description="Helical" evidence="17">
    <location>
        <begin position="846"/>
        <end position="870"/>
    </location>
</feature>
<dbReference type="PANTHER" id="PTHR23076">
    <property type="entry name" value="METALLOPROTEASE M41 FTSH"/>
    <property type="match status" value="1"/>
</dbReference>
<feature type="region of interest" description="Disordered" evidence="16">
    <location>
        <begin position="1"/>
        <end position="404"/>
    </location>
</feature>
<dbReference type="GO" id="GO:0016020">
    <property type="term" value="C:membrane"/>
    <property type="evidence" value="ECO:0007669"/>
    <property type="project" value="UniProtKB-SubCell"/>
</dbReference>
<feature type="region of interest" description="Disordered" evidence="16">
    <location>
        <begin position="526"/>
        <end position="670"/>
    </location>
</feature>
<feature type="compositionally biased region" description="Basic and acidic residues" evidence="16">
    <location>
        <begin position="125"/>
        <end position="135"/>
    </location>
</feature>